<evidence type="ECO:0000256" key="4">
    <source>
        <dbReference type="ARBA" id="ARBA00022676"/>
    </source>
</evidence>
<dbReference type="InterPro" id="IPR022412">
    <property type="entry name" value="Quinolinate_PRibosylTrfase_N"/>
</dbReference>
<feature type="domain" description="Quinolinate phosphoribosyl transferase N-terminal" evidence="9">
    <location>
        <begin position="35"/>
        <end position="108"/>
    </location>
</feature>
<dbReference type="InterPro" id="IPR027277">
    <property type="entry name" value="NadC/ModD"/>
</dbReference>
<gene>
    <name evidence="10" type="ORF">DEA37_0002068</name>
</gene>
<dbReference type="GO" id="GO:0034213">
    <property type="term" value="P:quinolinate catabolic process"/>
    <property type="evidence" value="ECO:0007669"/>
    <property type="project" value="TreeGrafter"/>
</dbReference>
<keyword evidence="5" id="KW-0808">Transferase</keyword>
<dbReference type="InterPro" id="IPR036068">
    <property type="entry name" value="Nicotinate_pribotase-like_C"/>
</dbReference>
<dbReference type="InterPro" id="IPR013785">
    <property type="entry name" value="Aldolase_TIM"/>
</dbReference>
<evidence type="ECO:0000256" key="2">
    <source>
        <dbReference type="ARBA" id="ARBA00004790"/>
    </source>
</evidence>
<comment type="function">
    <text evidence="1">Involved in the catabolism of quinolinic acid (QA).</text>
</comment>
<evidence type="ECO:0000256" key="5">
    <source>
        <dbReference type="ARBA" id="ARBA00022679"/>
    </source>
</evidence>
<dbReference type="EMBL" id="QNGE01007053">
    <property type="protein sequence ID" value="KAA3671190.1"/>
    <property type="molecule type" value="Genomic_DNA"/>
</dbReference>
<dbReference type="SUPFAM" id="SSF54675">
    <property type="entry name" value="Nicotinate/Quinolinate PRTase N-terminal domain-like"/>
    <property type="match status" value="1"/>
</dbReference>
<dbReference type="AlphaFoldDB" id="A0A5J4N722"/>
<dbReference type="Gene3D" id="3.90.1170.20">
    <property type="entry name" value="Quinolinate phosphoribosyl transferase, N-terminal domain"/>
    <property type="match status" value="1"/>
</dbReference>
<dbReference type="UniPathway" id="UPA00253"/>
<dbReference type="GO" id="GO:0005737">
    <property type="term" value="C:cytoplasm"/>
    <property type="evidence" value="ECO:0007669"/>
    <property type="project" value="TreeGrafter"/>
</dbReference>
<feature type="compositionally biased region" description="Polar residues" evidence="7">
    <location>
        <begin position="349"/>
        <end position="370"/>
    </location>
</feature>
<keyword evidence="11" id="KW-1185">Reference proteome</keyword>
<evidence type="ECO:0000259" key="8">
    <source>
        <dbReference type="Pfam" id="PF01729"/>
    </source>
</evidence>
<evidence type="ECO:0000256" key="1">
    <source>
        <dbReference type="ARBA" id="ARBA00003237"/>
    </source>
</evidence>
<dbReference type="PANTHER" id="PTHR32179:SF3">
    <property type="entry name" value="NICOTINATE-NUCLEOTIDE PYROPHOSPHORYLASE [CARBOXYLATING]"/>
    <property type="match status" value="1"/>
</dbReference>
<protein>
    <recommendedName>
        <fullName evidence="6">Quinolinate phosphoribosyltransferase [decarboxylating]</fullName>
    </recommendedName>
</protein>
<comment type="similarity">
    <text evidence="3">Belongs to the NadC/ModD family.</text>
</comment>
<comment type="caution">
    <text evidence="10">The sequence shown here is derived from an EMBL/GenBank/DDBJ whole genome shotgun (WGS) entry which is preliminary data.</text>
</comment>
<evidence type="ECO:0000256" key="6">
    <source>
        <dbReference type="ARBA" id="ARBA00033102"/>
    </source>
</evidence>
<dbReference type="SUPFAM" id="SSF51690">
    <property type="entry name" value="Nicotinate/Quinolinate PRTase C-terminal domain-like"/>
    <property type="match status" value="1"/>
</dbReference>
<accession>A0A5J4N722</accession>
<dbReference type="GO" id="GO:0009435">
    <property type="term" value="P:NAD+ biosynthetic process"/>
    <property type="evidence" value="ECO:0007669"/>
    <property type="project" value="UniProtKB-UniPathway"/>
</dbReference>
<evidence type="ECO:0000259" key="9">
    <source>
        <dbReference type="Pfam" id="PF02749"/>
    </source>
</evidence>
<dbReference type="Pfam" id="PF02749">
    <property type="entry name" value="QRPTase_N"/>
    <property type="match status" value="1"/>
</dbReference>
<organism evidence="10 11">
    <name type="scientific">Paragonimus westermani</name>
    <dbReference type="NCBI Taxonomy" id="34504"/>
    <lineage>
        <taxon>Eukaryota</taxon>
        <taxon>Metazoa</taxon>
        <taxon>Spiralia</taxon>
        <taxon>Lophotrochozoa</taxon>
        <taxon>Platyhelminthes</taxon>
        <taxon>Trematoda</taxon>
        <taxon>Digenea</taxon>
        <taxon>Plagiorchiida</taxon>
        <taxon>Troglotremata</taxon>
        <taxon>Troglotrematidae</taxon>
        <taxon>Paragonimus</taxon>
    </lineage>
</organism>
<dbReference type="GO" id="GO:0004514">
    <property type="term" value="F:nicotinate-nucleotide diphosphorylase (carboxylating) activity"/>
    <property type="evidence" value="ECO:0007669"/>
    <property type="project" value="InterPro"/>
</dbReference>
<comment type="pathway">
    <text evidence="2">Cofactor biosynthesis; NAD(+) biosynthesis.</text>
</comment>
<dbReference type="Pfam" id="PF01729">
    <property type="entry name" value="QRPTase_C"/>
    <property type="match status" value="1"/>
</dbReference>
<evidence type="ECO:0000256" key="7">
    <source>
        <dbReference type="SAM" id="MobiDB-lite"/>
    </source>
</evidence>
<dbReference type="Proteomes" id="UP000324629">
    <property type="component" value="Unassembled WGS sequence"/>
</dbReference>
<evidence type="ECO:0000313" key="11">
    <source>
        <dbReference type="Proteomes" id="UP000324629"/>
    </source>
</evidence>
<keyword evidence="4" id="KW-0328">Glycosyltransferase</keyword>
<evidence type="ECO:0000313" key="10">
    <source>
        <dbReference type="EMBL" id="KAA3671190.1"/>
    </source>
</evidence>
<name>A0A5J4N722_9TREM</name>
<reference evidence="10 11" key="1">
    <citation type="journal article" date="2019" name="Gigascience">
        <title>Whole-genome sequence of the oriental lung fluke Paragonimus westermani.</title>
        <authorList>
            <person name="Oey H."/>
            <person name="Zakrzewski M."/>
            <person name="Narain K."/>
            <person name="Devi K.R."/>
            <person name="Agatsuma T."/>
            <person name="Nawaratna S."/>
            <person name="Gobert G.N."/>
            <person name="Jones M.K."/>
            <person name="Ragan M.A."/>
            <person name="McManus D.P."/>
            <person name="Krause L."/>
        </authorList>
    </citation>
    <scope>NUCLEOTIDE SEQUENCE [LARGE SCALE GENOMIC DNA]</scope>
    <source>
        <strain evidence="10 11">IND2009</strain>
    </source>
</reference>
<dbReference type="InterPro" id="IPR002638">
    <property type="entry name" value="Quinolinate_PRibosylTrfase_C"/>
</dbReference>
<sequence length="549" mass="58529">MVTSLVLNKQIVRKLVSSWLSEEAEINFVGFTLNKEYSKATICAPNAGVLSGSLFVEALFNECGCAIEWHFVEGDFFPGKECKVATATGPLNDLVFCERLAVAILSRAGGITTFAKRLRKGLADVAWKGNMKVGRSHTPGFGLIEEYALLLAGVVLNKSSVYVRQCHAEAAGGIEKAVSKIRSNVDAETKIEVECLNLTDALKASAAGADIVVFHCVPLKELSSSIAQLKSSHPRVQIQVTANFDDSDLKNYALSNVDFLTSLKLTSGYPLLDFQVHYETVSSETEPIQPKHEVAPNSIVPPPTQTTSQSPGPEPVNEIVSPTAPAPKKSRLNDDSQSGGSPKPGSKQNGTPAQISNSPASTLQSNTAKEQNQKRAQRNQRSQHNAQQRQSLNRSQSPGGMQLLQMTAPRFVSPNALQPRAQLGTNMSNPFQGVLSPSNSTNNLGIRLPGQPLPQRMGPGQSMNPGMLGSGPNVGTAFLGVQSSQSQQNAQQSSWQMMSGGAGSMMGGIGLGMRMGGPGSGNVISCCLWSKQRSWVALLPKLPSSFSLT</sequence>
<feature type="domain" description="Quinolinate phosphoribosyl transferase C-terminal" evidence="8">
    <location>
        <begin position="112"/>
        <end position="276"/>
    </location>
</feature>
<feature type="compositionally biased region" description="Low complexity" evidence="7">
    <location>
        <begin position="335"/>
        <end position="348"/>
    </location>
</feature>
<dbReference type="InterPro" id="IPR037128">
    <property type="entry name" value="Quinolinate_PRibosylTase_N_sf"/>
</dbReference>
<dbReference type="Gene3D" id="3.20.20.70">
    <property type="entry name" value="Aldolase class I"/>
    <property type="match status" value="1"/>
</dbReference>
<feature type="compositionally biased region" description="Polar residues" evidence="7">
    <location>
        <begin position="379"/>
        <end position="399"/>
    </location>
</feature>
<feature type="region of interest" description="Disordered" evidence="7">
    <location>
        <begin position="284"/>
        <end position="400"/>
    </location>
</feature>
<dbReference type="PANTHER" id="PTHR32179">
    <property type="entry name" value="NICOTINATE-NUCLEOTIDE PYROPHOSPHORYLASE [CARBOXYLATING]"/>
    <property type="match status" value="1"/>
</dbReference>
<proteinExistence type="inferred from homology"/>
<evidence type="ECO:0000256" key="3">
    <source>
        <dbReference type="ARBA" id="ARBA00009400"/>
    </source>
</evidence>